<evidence type="ECO:0000313" key="2">
    <source>
        <dbReference type="Proteomes" id="UP000199072"/>
    </source>
</evidence>
<organism evidence="1 2">
    <name type="scientific">Mucilaginibacter pineti</name>
    <dbReference type="NCBI Taxonomy" id="1391627"/>
    <lineage>
        <taxon>Bacteria</taxon>
        <taxon>Pseudomonadati</taxon>
        <taxon>Bacteroidota</taxon>
        <taxon>Sphingobacteriia</taxon>
        <taxon>Sphingobacteriales</taxon>
        <taxon>Sphingobacteriaceae</taxon>
        <taxon>Mucilaginibacter</taxon>
    </lineage>
</organism>
<dbReference type="EMBL" id="FNAI01000015">
    <property type="protein sequence ID" value="SDF26900.1"/>
    <property type="molecule type" value="Genomic_DNA"/>
</dbReference>
<gene>
    <name evidence="1" type="ORF">SAMN05216464_11571</name>
</gene>
<keyword evidence="2" id="KW-1185">Reference proteome</keyword>
<dbReference type="AlphaFoldDB" id="A0A1G7JPL5"/>
<dbReference type="RefSeq" id="WP_091154169.1">
    <property type="nucleotide sequence ID" value="NZ_FNAI01000015.1"/>
</dbReference>
<sequence>MTLLNQPLSELTPDSIFLQKAKVLGLETLGDIMDADFSKLKKRSEFSYIWYSDLLNLLKEHDLLSEFQLKMINR</sequence>
<evidence type="ECO:0008006" key="3">
    <source>
        <dbReference type="Google" id="ProtNLM"/>
    </source>
</evidence>
<accession>A0A1G7JPL5</accession>
<dbReference type="OrthoDB" id="712836at2"/>
<proteinExistence type="predicted"/>
<protein>
    <recommendedName>
        <fullName evidence="3">RNA polymerase, alpha chain C terminal domain</fullName>
    </recommendedName>
</protein>
<name>A0A1G7JPL5_9SPHI</name>
<evidence type="ECO:0000313" key="1">
    <source>
        <dbReference type="EMBL" id="SDF26900.1"/>
    </source>
</evidence>
<dbReference type="Proteomes" id="UP000199072">
    <property type="component" value="Unassembled WGS sequence"/>
</dbReference>
<reference evidence="1 2" key="1">
    <citation type="submission" date="2016-10" db="EMBL/GenBank/DDBJ databases">
        <authorList>
            <person name="de Groot N.N."/>
        </authorList>
    </citation>
    <scope>NUCLEOTIDE SEQUENCE [LARGE SCALE GENOMIC DNA]</scope>
    <source>
        <strain evidence="1 2">47C3B</strain>
    </source>
</reference>